<geneLocation type="plasmid" evidence="3">
    <name>cbm2613_p</name>
</geneLocation>
<evidence type="ECO:0008006" key="4">
    <source>
        <dbReference type="Google" id="ProtNLM"/>
    </source>
</evidence>
<name>A0A375HCS8_9BURK</name>
<dbReference type="EMBL" id="LT976981">
    <property type="protein sequence ID" value="SOZ74561.1"/>
    <property type="molecule type" value="Genomic_DNA"/>
</dbReference>
<geneLocation type="plasmid" evidence="2">
    <name>I</name>
</geneLocation>
<evidence type="ECO:0000313" key="1">
    <source>
        <dbReference type="EMBL" id="SOZ74561.1"/>
    </source>
</evidence>
<dbReference type="Proteomes" id="UP000256952">
    <property type="component" value="Plasmid CBM2613_p"/>
</dbReference>
<proteinExistence type="predicted"/>
<organism evidence="2">
    <name type="scientific">Cupriavidus taiwanensis</name>
    <dbReference type="NCBI Taxonomy" id="164546"/>
    <lineage>
        <taxon>Bacteria</taxon>
        <taxon>Pseudomonadati</taxon>
        <taxon>Pseudomonadota</taxon>
        <taxon>Betaproteobacteria</taxon>
        <taxon>Burkholderiales</taxon>
        <taxon>Burkholderiaceae</taxon>
        <taxon>Cupriavidus</taxon>
    </lineage>
</organism>
<dbReference type="EMBL" id="LT984809">
    <property type="protein sequence ID" value="SPD49115.1"/>
    <property type="molecule type" value="Genomic_DNA"/>
</dbReference>
<accession>A0A375HCS8</accession>
<evidence type="ECO:0000313" key="2">
    <source>
        <dbReference type="EMBL" id="SPD49115.1"/>
    </source>
</evidence>
<geneLocation type="plasmid" evidence="1">
    <name>CBM2613_p</name>
</geneLocation>
<gene>
    <name evidence="2" type="ORF">CBM2612_P0460</name>
    <name evidence="1" type="ORF">CBM2613_P50021</name>
</gene>
<dbReference type="InterPro" id="IPR043519">
    <property type="entry name" value="NT_sf"/>
</dbReference>
<reference evidence="1" key="2">
    <citation type="submission" date="2018-01" db="EMBL/GenBank/DDBJ databases">
        <authorList>
            <person name="Clerissi C."/>
        </authorList>
    </citation>
    <scope>NUCLEOTIDE SEQUENCE</scope>
    <source>
        <strain evidence="1">Cupriavidus taiwanensis STM 8556</strain>
        <plasmid evidence="1">CBM2613_p</plasmid>
    </source>
</reference>
<dbReference type="AlphaFoldDB" id="A0A375HCS8"/>
<protein>
    <recommendedName>
        <fullName evidence="4">Polymerase nucleotidyl transferase domain-containing protein</fullName>
    </recommendedName>
</protein>
<evidence type="ECO:0000313" key="3">
    <source>
        <dbReference type="Proteomes" id="UP000256952"/>
    </source>
</evidence>
<dbReference type="Gene3D" id="3.30.460.10">
    <property type="entry name" value="Beta Polymerase, domain 2"/>
    <property type="match status" value="1"/>
</dbReference>
<keyword evidence="2" id="KW-0614">Plasmid</keyword>
<dbReference type="SUPFAM" id="SSF81301">
    <property type="entry name" value="Nucleotidyltransferase"/>
    <property type="match status" value="1"/>
</dbReference>
<sequence length="250" mass="28228">MADQYLAGLLHKYRVDAAQAQLVAEQLIYPSIAQWAGQYLAGVSYSGSMAKGTANTCSTDMDLFISLSPQTPETLQAIFGKLYQAAQGWGWNPRQQNVSIGVMVGGLSVDLVPGRQQPGYQHYHWLYHRRAGTWRQTNVQLHINTVQQSGRLDEIRLVKLWRHLAKLDFPSFYLELCVMEALRGRRVGNLAVNFSLALDWLRDQLVTRRVMDPANTNNCISEELTQAEKQAIARAAGVARAQPYYNNFVW</sequence>
<reference evidence="2 3" key="1">
    <citation type="submission" date="2018-01" db="EMBL/GenBank/DDBJ databases">
        <authorList>
            <person name="Gaut B.S."/>
            <person name="Morton B.R."/>
            <person name="Clegg M.T."/>
            <person name="Duvall M.R."/>
        </authorList>
    </citation>
    <scope>NUCLEOTIDE SEQUENCE</scope>
    <source>
        <strain evidence="2">Cupriavidus taiwanensis STM 8555</strain>
        <plasmid evidence="2">I</plasmid>
        <plasmid evidence="3">Plasmid cbm2613_p</plasmid>
    </source>
</reference>
<dbReference type="RefSeq" id="WP_115683851.1">
    <property type="nucleotide sequence ID" value="NZ_LT976979.1"/>
</dbReference>